<accession>A0A6V8SDM4</accession>
<dbReference type="Pfam" id="PF02353">
    <property type="entry name" value="CMAS"/>
    <property type="match status" value="1"/>
</dbReference>
<dbReference type="Proteomes" id="UP000580568">
    <property type="component" value="Unassembled WGS sequence"/>
</dbReference>
<evidence type="ECO:0000313" key="2">
    <source>
        <dbReference type="Proteomes" id="UP000580568"/>
    </source>
</evidence>
<dbReference type="RefSeq" id="WP_205245272.1">
    <property type="nucleotide sequence ID" value="NZ_BLZR01000001.1"/>
</dbReference>
<name>A0A6V8SDM4_9CLOT</name>
<dbReference type="EMBL" id="BLZR01000001">
    <property type="protein sequence ID" value="GFP75344.1"/>
    <property type="molecule type" value="Genomic_DNA"/>
</dbReference>
<comment type="caution">
    <text evidence="1">The sequence shown here is derived from an EMBL/GenBank/DDBJ whole genome shotgun (WGS) entry which is preliminary data.</text>
</comment>
<dbReference type="AlphaFoldDB" id="A0A6V8SDM4"/>
<dbReference type="PANTHER" id="PTHR44068">
    <property type="entry name" value="ZGC:194242"/>
    <property type="match status" value="1"/>
</dbReference>
<sequence length="232" mass="27101">MRNFIKTESYYKRYGKFFEENKMLGPNAMWLIEILCEKMDLKPDMRVLDMGCGMGLTSIFLAKEFGVTVFANDLWINPTDNYHRFVEMGVEDKVFPIRAEAHSLPYAEEYFDAAISIDAYHYFGTDEIYFPNYYSKLVKKGGQFGIVSPGLTREFTNGLPEKMKEFWEPDMYCFHSASWWKELWSKTGIVDVTYAETIEDGKELWRSTADFDLHDADIENYLTLIAMTAIKK</sequence>
<dbReference type="InterPro" id="IPR029063">
    <property type="entry name" value="SAM-dependent_MTases_sf"/>
</dbReference>
<evidence type="ECO:0008006" key="3">
    <source>
        <dbReference type="Google" id="ProtNLM"/>
    </source>
</evidence>
<proteinExistence type="predicted"/>
<dbReference type="InterPro" id="IPR050447">
    <property type="entry name" value="Erg6_SMT_methyltransf"/>
</dbReference>
<dbReference type="Gene3D" id="3.40.50.150">
    <property type="entry name" value="Vaccinia Virus protein VP39"/>
    <property type="match status" value="1"/>
</dbReference>
<reference evidence="1 2" key="1">
    <citation type="submission" date="2020-07" db="EMBL/GenBank/DDBJ databases">
        <title>A new beta-1,3-glucan-decomposing anaerobic bacterium isolated from anoxic soil subjected to biological soil disinfestation.</title>
        <authorList>
            <person name="Ueki A."/>
            <person name="Tonouchi A."/>
        </authorList>
    </citation>
    <scope>NUCLEOTIDE SEQUENCE [LARGE SCALE GENOMIC DNA]</scope>
    <source>
        <strain evidence="1 2">TW1</strain>
    </source>
</reference>
<organism evidence="1 2">
    <name type="scientific">Clostridium fungisolvens</name>
    <dbReference type="NCBI Taxonomy" id="1604897"/>
    <lineage>
        <taxon>Bacteria</taxon>
        <taxon>Bacillati</taxon>
        <taxon>Bacillota</taxon>
        <taxon>Clostridia</taxon>
        <taxon>Eubacteriales</taxon>
        <taxon>Clostridiaceae</taxon>
        <taxon>Clostridium</taxon>
    </lineage>
</organism>
<dbReference type="SUPFAM" id="SSF53335">
    <property type="entry name" value="S-adenosyl-L-methionine-dependent methyltransferases"/>
    <property type="match status" value="1"/>
</dbReference>
<dbReference type="CDD" id="cd02440">
    <property type="entry name" value="AdoMet_MTases"/>
    <property type="match status" value="1"/>
</dbReference>
<protein>
    <recommendedName>
        <fullName evidence="3">Methyltransferase domain-containing protein</fullName>
    </recommendedName>
</protein>
<evidence type="ECO:0000313" key="1">
    <source>
        <dbReference type="EMBL" id="GFP75344.1"/>
    </source>
</evidence>
<keyword evidence="2" id="KW-1185">Reference proteome</keyword>
<gene>
    <name evidence="1" type="ORF">bsdtw1_01418</name>
</gene>
<dbReference type="PANTHER" id="PTHR44068:SF11">
    <property type="entry name" value="GERANYL DIPHOSPHATE 2-C-METHYLTRANSFERASE"/>
    <property type="match status" value="1"/>
</dbReference>